<name>A0AAE3WEG5_9RHOB</name>
<dbReference type="EMBL" id="JANHAX010000006">
    <property type="protein sequence ID" value="MDQ2091786.1"/>
    <property type="molecule type" value="Genomic_DNA"/>
</dbReference>
<sequence length="83" mass="8445">MGATRAWISLMALSASTTLIALIGQTGLIVALAILMLAWAKALIILRSYLGLAAAPAWGRGFAIVLGAYMILAMALVAMAGAA</sequence>
<dbReference type="RefSeq" id="WP_306737086.1">
    <property type="nucleotide sequence ID" value="NZ_JANHAX010000006.1"/>
</dbReference>
<reference evidence="2" key="2">
    <citation type="submission" date="2023-02" db="EMBL/GenBank/DDBJ databases">
        <title>'Rhodoalgimonas zhirmunskyi' gen. nov., isolated from a red alga.</title>
        <authorList>
            <person name="Nedashkovskaya O.I."/>
            <person name="Otstavnykh N.Y."/>
            <person name="Bystritskaya E.P."/>
            <person name="Balabanova L.A."/>
            <person name="Isaeva M.P."/>
        </authorList>
    </citation>
    <scope>NUCLEOTIDE SEQUENCE</scope>
    <source>
        <strain evidence="2">KCTC 52189</strain>
    </source>
</reference>
<gene>
    <name evidence="2" type="ORF">NO357_17935</name>
</gene>
<evidence type="ECO:0000313" key="2">
    <source>
        <dbReference type="EMBL" id="MDQ2091786.1"/>
    </source>
</evidence>
<dbReference type="AlphaFoldDB" id="A0AAE3WEG5"/>
<keyword evidence="3" id="KW-1185">Reference proteome</keyword>
<keyword evidence="1" id="KW-1133">Transmembrane helix</keyword>
<feature type="transmembrane region" description="Helical" evidence="1">
    <location>
        <begin position="62"/>
        <end position="82"/>
    </location>
</feature>
<keyword evidence="1" id="KW-0812">Transmembrane</keyword>
<feature type="transmembrane region" description="Helical" evidence="1">
    <location>
        <begin position="6"/>
        <end position="23"/>
    </location>
</feature>
<protein>
    <submittedName>
        <fullName evidence="2">Nitric oxide reductase F protein</fullName>
    </submittedName>
</protein>
<evidence type="ECO:0000313" key="3">
    <source>
        <dbReference type="Proteomes" id="UP001226762"/>
    </source>
</evidence>
<organism evidence="2 3">
    <name type="scientific">Marimonas arenosa</name>
    <dbReference type="NCBI Taxonomy" id="1795305"/>
    <lineage>
        <taxon>Bacteria</taxon>
        <taxon>Pseudomonadati</taxon>
        <taxon>Pseudomonadota</taxon>
        <taxon>Alphaproteobacteria</taxon>
        <taxon>Rhodobacterales</taxon>
        <taxon>Paracoccaceae</taxon>
        <taxon>Marimonas</taxon>
    </lineage>
</organism>
<reference evidence="2" key="1">
    <citation type="submission" date="2022-07" db="EMBL/GenBank/DDBJ databases">
        <authorList>
            <person name="Otstavnykh N."/>
            <person name="Isaeva M."/>
            <person name="Bystritskaya E."/>
        </authorList>
    </citation>
    <scope>NUCLEOTIDE SEQUENCE</scope>
    <source>
        <strain evidence="2">KCTC 52189</strain>
    </source>
</reference>
<feature type="transmembrane region" description="Helical" evidence="1">
    <location>
        <begin position="30"/>
        <end position="50"/>
    </location>
</feature>
<evidence type="ECO:0000256" key="1">
    <source>
        <dbReference type="SAM" id="Phobius"/>
    </source>
</evidence>
<proteinExistence type="predicted"/>
<comment type="caution">
    <text evidence="2">The sequence shown here is derived from an EMBL/GenBank/DDBJ whole genome shotgun (WGS) entry which is preliminary data.</text>
</comment>
<keyword evidence="1" id="KW-0472">Membrane</keyword>
<accession>A0AAE3WEG5</accession>
<dbReference type="Proteomes" id="UP001226762">
    <property type="component" value="Unassembled WGS sequence"/>
</dbReference>